<dbReference type="EMBL" id="JAFGIX010000039">
    <property type="protein sequence ID" value="MBN1573107.1"/>
    <property type="molecule type" value="Genomic_DNA"/>
</dbReference>
<dbReference type="InterPro" id="IPR025980">
    <property type="entry name" value="ATP-Sase_PUA-like_dom"/>
</dbReference>
<dbReference type="InterPro" id="IPR014729">
    <property type="entry name" value="Rossmann-like_a/b/a_fold"/>
</dbReference>
<accession>A0A9D8PPE8</accession>
<dbReference type="AlphaFoldDB" id="A0A9D8PPE8"/>
<keyword evidence="4" id="KW-0808">Transferase</keyword>
<evidence type="ECO:0000259" key="2">
    <source>
        <dbReference type="Pfam" id="PF01747"/>
    </source>
</evidence>
<feature type="domain" description="Sulphate adenylyltransferase catalytic" evidence="2">
    <location>
        <begin position="183"/>
        <end position="421"/>
    </location>
</feature>
<comment type="pathway">
    <text evidence="1">Sulfur metabolism; hydrogen sulfide biosynthesis; sulfite from sulfate: step 1/3.</text>
</comment>
<evidence type="ECO:0000313" key="5">
    <source>
        <dbReference type="Proteomes" id="UP000809273"/>
    </source>
</evidence>
<dbReference type="Gene3D" id="3.10.400.10">
    <property type="entry name" value="Sulfate adenylyltransferase"/>
    <property type="match status" value="1"/>
</dbReference>
<dbReference type="Pfam" id="PF14306">
    <property type="entry name" value="PUA_2"/>
    <property type="match status" value="1"/>
</dbReference>
<dbReference type="PANTHER" id="PTHR43509:SF1">
    <property type="entry name" value="SULFATE ADENYLYLTRANSFERASE"/>
    <property type="match status" value="1"/>
</dbReference>
<dbReference type="InterPro" id="IPR015947">
    <property type="entry name" value="PUA-like_sf"/>
</dbReference>
<protein>
    <submittedName>
        <fullName evidence="4">Sulfate adenylyltransferase</fullName>
    </submittedName>
</protein>
<comment type="caution">
    <text evidence="4">The sequence shown here is derived from an EMBL/GenBank/DDBJ whole genome shotgun (WGS) entry which is preliminary data.</text>
</comment>
<evidence type="ECO:0000256" key="1">
    <source>
        <dbReference type="ARBA" id="ARBA00005048"/>
    </source>
</evidence>
<dbReference type="SUPFAM" id="SSF52374">
    <property type="entry name" value="Nucleotidylyl transferase"/>
    <property type="match status" value="1"/>
</dbReference>
<reference evidence="4" key="2">
    <citation type="submission" date="2021-01" db="EMBL/GenBank/DDBJ databases">
        <authorList>
            <person name="Hahn C.R."/>
            <person name="Youssef N.H."/>
            <person name="Elshahed M."/>
        </authorList>
    </citation>
    <scope>NUCLEOTIDE SEQUENCE</scope>
    <source>
        <strain evidence="4">Zod_Metabat.24</strain>
    </source>
</reference>
<dbReference type="SUPFAM" id="SSF88697">
    <property type="entry name" value="PUA domain-like"/>
    <property type="match status" value="1"/>
</dbReference>
<keyword evidence="4" id="KW-0548">Nucleotidyltransferase</keyword>
<dbReference type="PANTHER" id="PTHR43509">
    <property type="match status" value="1"/>
</dbReference>
<gene>
    <name evidence="4" type="ORF">JW984_07925</name>
</gene>
<reference evidence="4" key="1">
    <citation type="journal article" date="2021" name="Environ. Microbiol.">
        <title>Genomic characterization of three novel Desulfobacterota classes expand the metabolic and phylogenetic diversity of the phylum.</title>
        <authorList>
            <person name="Murphy C.L."/>
            <person name="Biggerstaff J."/>
            <person name="Eichhorn A."/>
            <person name="Ewing E."/>
            <person name="Shahan R."/>
            <person name="Soriano D."/>
            <person name="Stewart S."/>
            <person name="VanMol K."/>
            <person name="Walker R."/>
            <person name="Walters P."/>
            <person name="Elshahed M.S."/>
            <person name="Youssef N.H."/>
        </authorList>
    </citation>
    <scope>NUCLEOTIDE SEQUENCE</scope>
    <source>
        <strain evidence="4">Zod_Metabat.24</strain>
    </source>
</reference>
<organism evidence="4 5">
    <name type="scientific">Candidatus Zymogenus saltonus</name>
    <dbReference type="NCBI Taxonomy" id="2844893"/>
    <lineage>
        <taxon>Bacteria</taxon>
        <taxon>Deltaproteobacteria</taxon>
        <taxon>Candidatus Zymogenia</taxon>
        <taxon>Candidatus Zymogeniales</taxon>
        <taxon>Candidatus Zymogenaceae</taxon>
        <taxon>Candidatus Zymogenus</taxon>
    </lineage>
</organism>
<feature type="domain" description="ATP-sulfurylase PUA-like" evidence="3">
    <location>
        <begin position="14"/>
        <end position="173"/>
    </location>
</feature>
<evidence type="ECO:0000313" key="4">
    <source>
        <dbReference type="EMBL" id="MBN1573107.1"/>
    </source>
</evidence>
<dbReference type="GO" id="GO:0004781">
    <property type="term" value="F:sulfate adenylyltransferase (ATP) activity"/>
    <property type="evidence" value="ECO:0007669"/>
    <property type="project" value="InterPro"/>
</dbReference>
<sequence>MSGNEKETGSFRYHGGLDSPVNKVLGAKETEEIKGRAKELKTIRVSVADLPTIRRIGDGALSPLAGPMNSDAFGRVLTDENIVSNGAKYAWAIPISLPATDEEAAALKGKKEALLLGPKGEPVGYLEVEDIFPFDRDLYLKTVYGTYRVDHPGAAMVIADGRMMMVGGKLSVFPETYEGPLSKYIFPPGETRRLFREKKWERIIAFQTRNPLHRAHEYAMVIAVERLTRDGHFAGVVLNPLLGELKSDDVPAAVRMECYRVLHDKRLLGRGDKDESLWKEVGYDLNDQFELLGLEIKMFYAGPKEAVMHAIYRQNYGFSDIIIGRKHADAPFDDGTPIWGDFDAQEKFENLNGELLINNLNIGFAAYYEELGRVGLVSEQSEKGLKPVTISGTELRGMLGRGEVPDERFIRPEVSNILIEYYSGLKDGR</sequence>
<dbReference type="Pfam" id="PF01747">
    <property type="entry name" value="ATP-sulfurylase"/>
    <property type="match status" value="1"/>
</dbReference>
<dbReference type="Proteomes" id="UP000809273">
    <property type="component" value="Unassembled WGS sequence"/>
</dbReference>
<evidence type="ECO:0000259" key="3">
    <source>
        <dbReference type="Pfam" id="PF14306"/>
    </source>
</evidence>
<proteinExistence type="predicted"/>
<dbReference type="Gene3D" id="3.40.50.620">
    <property type="entry name" value="HUPs"/>
    <property type="match status" value="1"/>
</dbReference>
<dbReference type="InterPro" id="IPR024951">
    <property type="entry name" value="Sulfurylase_cat_dom"/>
</dbReference>
<name>A0A9D8PPE8_9DELT</name>